<accession>A0A914ZNI6</accession>
<evidence type="ECO:0000313" key="7">
    <source>
        <dbReference type="Proteomes" id="UP000887569"/>
    </source>
</evidence>
<evidence type="ECO:0000256" key="2">
    <source>
        <dbReference type="ARBA" id="ARBA00022705"/>
    </source>
</evidence>
<dbReference type="Proteomes" id="UP000887569">
    <property type="component" value="Unplaced"/>
</dbReference>
<dbReference type="PANTHER" id="PTHR28605">
    <property type="entry name" value="CTF8, CHROMOSOME TRANSMISSION FIDELITY FACTOR 8 HOMOLOG (S. CEREVISIAE)"/>
    <property type="match status" value="1"/>
</dbReference>
<keyword evidence="3" id="KW-0238">DNA-binding</keyword>
<name>A0A914ZNI6_PARUN</name>
<evidence type="ECO:0000256" key="3">
    <source>
        <dbReference type="ARBA" id="ARBA00023125"/>
    </source>
</evidence>
<evidence type="ECO:0000256" key="1">
    <source>
        <dbReference type="ARBA" id="ARBA00004123"/>
    </source>
</evidence>
<comment type="subcellular location">
    <subcellularLocation>
        <location evidence="1">Nucleus</location>
    </subcellularLocation>
</comment>
<protein>
    <submittedName>
        <fullName evidence="8">Chromosome transmission fidelity protein 8</fullName>
    </submittedName>
</protein>
<evidence type="ECO:0000313" key="8">
    <source>
        <dbReference type="WBParaSite" id="PgB10_g068_t02"/>
    </source>
</evidence>
<dbReference type="InterPro" id="IPR018607">
    <property type="entry name" value="Ctf8"/>
</dbReference>
<evidence type="ECO:0000256" key="5">
    <source>
        <dbReference type="ARBA" id="ARBA00023306"/>
    </source>
</evidence>
<keyword evidence="7" id="KW-1185">Reference proteome</keyword>
<keyword evidence="2" id="KW-0235">DNA replication</keyword>
<evidence type="ECO:0000256" key="6">
    <source>
        <dbReference type="ARBA" id="ARBA00038447"/>
    </source>
</evidence>
<dbReference type="GO" id="GO:0031390">
    <property type="term" value="C:Ctf18 RFC-like complex"/>
    <property type="evidence" value="ECO:0007669"/>
    <property type="project" value="InterPro"/>
</dbReference>
<sequence length="103" mass="11411">MQIHLVADKDGIKEWAIIELQGSLRCSDTFDGEMIGNLLWDGSTALFLLGHQVVQGKAKALDNPLVVISKSEQTNRNNIVAIIRKKIIFSSRPKPIVFNLPSV</sequence>
<dbReference type="GO" id="GO:0003677">
    <property type="term" value="F:DNA binding"/>
    <property type="evidence" value="ECO:0007669"/>
    <property type="project" value="UniProtKB-KW"/>
</dbReference>
<dbReference type="AlphaFoldDB" id="A0A914ZNI6"/>
<dbReference type="Pfam" id="PF09696">
    <property type="entry name" value="Ctf8"/>
    <property type="match status" value="1"/>
</dbReference>
<keyword evidence="4" id="KW-0539">Nucleus</keyword>
<evidence type="ECO:0000256" key="4">
    <source>
        <dbReference type="ARBA" id="ARBA00023242"/>
    </source>
</evidence>
<dbReference type="WBParaSite" id="PgB10_g068_t02">
    <property type="protein sequence ID" value="PgB10_g068_t02"/>
    <property type="gene ID" value="PgB10_g068"/>
</dbReference>
<organism evidence="7 8">
    <name type="scientific">Parascaris univalens</name>
    <name type="common">Nematode worm</name>
    <dbReference type="NCBI Taxonomy" id="6257"/>
    <lineage>
        <taxon>Eukaryota</taxon>
        <taxon>Metazoa</taxon>
        <taxon>Ecdysozoa</taxon>
        <taxon>Nematoda</taxon>
        <taxon>Chromadorea</taxon>
        <taxon>Rhabditida</taxon>
        <taxon>Spirurina</taxon>
        <taxon>Ascaridomorpha</taxon>
        <taxon>Ascaridoidea</taxon>
        <taxon>Ascarididae</taxon>
        <taxon>Parascaris</taxon>
    </lineage>
</organism>
<dbReference type="PANTHER" id="PTHR28605:SF1">
    <property type="entry name" value="CHROMOSOME TRANSMISSION FIDELITY FACTOR 8"/>
    <property type="match status" value="1"/>
</dbReference>
<reference evidence="8" key="1">
    <citation type="submission" date="2022-11" db="UniProtKB">
        <authorList>
            <consortium name="WormBaseParasite"/>
        </authorList>
    </citation>
    <scope>IDENTIFICATION</scope>
</reference>
<dbReference type="GO" id="GO:0006260">
    <property type="term" value="P:DNA replication"/>
    <property type="evidence" value="ECO:0007669"/>
    <property type="project" value="UniProtKB-KW"/>
</dbReference>
<dbReference type="GO" id="GO:0007064">
    <property type="term" value="P:mitotic sister chromatid cohesion"/>
    <property type="evidence" value="ECO:0007669"/>
    <property type="project" value="InterPro"/>
</dbReference>
<proteinExistence type="inferred from homology"/>
<comment type="similarity">
    <text evidence="6">Belongs to the CTF8 family.</text>
</comment>
<keyword evidence="5" id="KW-0131">Cell cycle</keyword>